<evidence type="ECO:0000256" key="6">
    <source>
        <dbReference type="ARBA" id="ARBA00022884"/>
    </source>
</evidence>
<keyword evidence="10" id="KW-1185">Reference proteome</keyword>
<dbReference type="SUPFAM" id="SSF54211">
    <property type="entry name" value="Ribosomal protein S5 domain 2-like"/>
    <property type="match status" value="1"/>
</dbReference>
<comment type="catalytic activity">
    <reaction evidence="7">
        <text>Endonucleolytic cleavage of RNA, removing 5'-extranucleotides from tRNA precursor.</text>
        <dbReference type="EC" id="3.1.26.5"/>
    </reaction>
</comment>
<comment type="subunit">
    <text evidence="7">Consists of a catalytic RNA component (M1 or rnpB) and a protein subunit.</text>
</comment>
<dbReference type="InterPro" id="IPR020568">
    <property type="entry name" value="Ribosomal_Su5_D2-typ_SF"/>
</dbReference>
<evidence type="ECO:0000256" key="7">
    <source>
        <dbReference type="HAMAP-Rule" id="MF_00227"/>
    </source>
</evidence>
<protein>
    <recommendedName>
        <fullName evidence="7 8">Ribonuclease P protein component</fullName>
        <shortName evidence="7">RNase P protein</shortName>
        <shortName evidence="7">RNaseP protein</shortName>
        <ecNumber evidence="7 8">3.1.26.5</ecNumber>
    </recommendedName>
    <alternativeName>
        <fullName evidence="7">Protein C5</fullName>
    </alternativeName>
</protein>
<evidence type="ECO:0000256" key="8">
    <source>
        <dbReference type="NCBIfam" id="TIGR00188"/>
    </source>
</evidence>
<reference evidence="9 10" key="1">
    <citation type="submission" date="2017-05" db="EMBL/GenBank/DDBJ databases">
        <authorList>
            <person name="Varghese N."/>
            <person name="Submissions S."/>
        </authorList>
    </citation>
    <scope>NUCLEOTIDE SEQUENCE [LARGE SCALE GENOMIC DNA]</scope>
    <source>
        <strain evidence="9 10">DSM 15522</strain>
    </source>
</reference>
<dbReference type="EMBL" id="FXUB01000005">
    <property type="protein sequence ID" value="SMP17797.1"/>
    <property type="molecule type" value="Genomic_DNA"/>
</dbReference>
<sequence>MEVNDKRRVEKKIRYTFKKHERLRKQKEFERVFKEGRSYGGNAVAFYFAESEAGFPRAGFIASKKISKKAVIRNRAKRLMREVFRLNKHKLKPVDIIFIARKGIVGRKLQEVEEDFLKLAQKAGILKE</sequence>
<dbReference type="PROSITE" id="PS00648">
    <property type="entry name" value="RIBONUCLEASE_P"/>
    <property type="match status" value="1"/>
</dbReference>
<dbReference type="InterPro" id="IPR020539">
    <property type="entry name" value="RNase_P_CS"/>
</dbReference>
<evidence type="ECO:0000313" key="9">
    <source>
        <dbReference type="EMBL" id="SMP17797.1"/>
    </source>
</evidence>
<dbReference type="Gene3D" id="3.30.230.10">
    <property type="match status" value="1"/>
</dbReference>
<keyword evidence="4 7" id="KW-0255">Endonuclease</keyword>
<dbReference type="Pfam" id="PF00825">
    <property type="entry name" value="Ribonuclease_P"/>
    <property type="match status" value="1"/>
</dbReference>
<keyword evidence="6 7" id="KW-0694">RNA-binding</keyword>
<organism evidence="9 10">
    <name type="scientific">Desulfurobacterium pacificum</name>
    <dbReference type="NCBI Taxonomy" id="240166"/>
    <lineage>
        <taxon>Bacteria</taxon>
        <taxon>Pseudomonadati</taxon>
        <taxon>Aquificota</taxon>
        <taxon>Aquificia</taxon>
        <taxon>Desulfurobacteriales</taxon>
        <taxon>Desulfurobacteriaceae</taxon>
        <taxon>Desulfurobacterium</taxon>
    </lineage>
</organism>
<dbReference type="PANTHER" id="PTHR33992">
    <property type="entry name" value="RIBONUCLEASE P PROTEIN COMPONENT"/>
    <property type="match status" value="1"/>
</dbReference>
<comment type="function">
    <text evidence="1 7">RNaseP catalyzes the removal of the 5'-leader sequence from pre-tRNA to produce the mature 5'-terminus. It can also cleave other RNA substrates such as 4.5S RNA. The protein component plays an auxiliary but essential role in vivo by binding to the 5'-leader sequence and broadening the substrate specificity of the ribozyme.</text>
</comment>
<keyword evidence="2 7" id="KW-0819">tRNA processing</keyword>
<keyword evidence="5 7" id="KW-0378">Hydrolase</keyword>
<name>A0ABY1NTU8_9BACT</name>
<dbReference type="EC" id="3.1.26.5" evidence="7 8"/>
<dbReference type="Proteomes" id="UP001157911">
    <property type="component" value="Unassembled WGS sequence"/>
</dbReference>
<dbReference type="PANTHER" id="PTHR33992:SF1">
    <property type="entry name" value="RIBONUCLEASE P PROTEIN COMPONENT"/>
    <property type="match status" value="1"/>
</dbReference>
<evidence type="ECO:0000313" key="10">
    <source>
        <dbReference type="Proteomes" id="UP001157911"/>
    </source>
</evidence>
<dbReference type="InterPro" id="IPR014721">
    <property type="entry name" value="Ribsml_uS5_D2-typ_fold_subgr"/>
</dbReference>
<keyword evidence="3 7" id="KW-0540">Nuclease</keyword>
<comment type="similarity">
    <text evidence="7">Belongs to the RnpA family.</text>
</comment>
<dbReference type="NCBIfam" id="TIGR00188">
    <property type="entry name" value="rnpA"/>
    <property type="match status" value="1"/>
</dbReference>
<comment type="caution">
    <text evidence="9">The sequence shown here is derived from an EMBL/GenBank/DDBJ whole genome shotgun (WGS) entry which is preliminary data.</text>
</comment>
<accession>A0ABY1NTU8</accession>
<evidence type="ECO:0000256" key="3">
    <source>
        <dbReference type="ARBA" id="ARBA00022722"/>
    </source>
</evidence>
<evidence type="ECO:0000256" key="4">
    <source>
        <dbReference type="ARBA" id="ARBA00022759"/>
    </source>
</evidence>
<evidence type="ECO:0000256" key="5">
    <source>
        <dbReference type="ARBA" id="ARBA00022801"/>
    </source>
</evidence>
<dbReference type="HAMAP" id="MF_00227">
    <property type="entry name" value="RNase_P"/>
    <property type="match status" value="1"/>
</dbReference>
<evidence type="ECO:0000256" key="2">
    <source>
        <dbReference type="ARBA" id="ARBA00022694"/>
    </source>
</evidence>
<evidence type="ECO:0000256" key="1">
    <source>
        <dbReference type="ARBA" id="ARBA00002663"/>
    </source>
</evidence>
<gene>
    <name evidence="7" type="primary">rnpA</name>
    <name evidence="9" type="ORF">SAMN06265339_1561</name>
</gene>
<proteinExistence type="inferred from homology"/>
<dbReference type="InterPro" id="IPR000100">
    <property type="entry name" value="RNase_P"/>
</dbReference>